<sequence>MRIIEDLQVPRDSNEVLIGVYLTSLTNKMRIAAEEARIHLQGSQRRQKDHYDRLAHGSPYEVGDIVWLRNYSVAQGMPS</sequence>
<protein>
    <submittedName>
        <fullName evidence="1">Uncharacterized protein</fullName>
    </submittedName>
</protein>
<dbReference type="Proteomes" id="UP000281553">
    <property type="component" value="Unassembled WGS sequence"/>
</dbReference>
<organism evidence="1 2">
    <name type="scientific">Dibothriocephalus latus</name>
    <name type="common">Fish tapeworm</name>
    <name type="synonym">Diphyllobothrium latum</name>
    <dbReference type="NCBI Taxonomy" id="60516"/>
    <lineage>
        <taxon>Eukaryota</taxon>
        <taxon>Metazoa</taxon>
        <taxon>Spiralia</taxon>
        <taxon>Lophotrochozoa</taxon>
        <taxon>Platyhelminthes</taxon>
        <taxon>Cestoda</taxon>
        <taxon>Eucestoda</taxon>
        <taxon>Diphyllobothriidea</taxon>
        <taxon>Diphyllobothriidae</taxon>
        <taxon>Dibothriocephalus</taxon>
    </lineage>
</organism>
<accession>A0A3P7NZ29</accession>
<dbReference type="AlphaFoldDB" id="A0A3P7NZ29"/>
<dbReference type="OrthoDB" id="6253168at2759"/>
<dbReference type="EMBL" id="UYRU01120260">
    <property type="protein sequence ID" value="VDN48504.1"/>
    <property type="molecule type" value="Genomic_DNA"/>
</dbReference>
<gene>
    <name evidence="1" type="ORF">DILT_LOCUS19746</name>
</gene>
<evidence type="ECO:0000313" key="1">
    <source>
        <dbReference type="EMBL" id="VDN48504.1"/>
    </source>
</evidence>
<keyword evidence="2" id="KW-1185">Reference proteome</keyword>
<name>A0A3P7NZ29_DIBLA</name>
<proteinExistence type="predicted"/>
<evidence type="ECO:0000313" key="2">
    <source>
        <dbReference type="Proteomes" id="UP000281553"/>
    </source>
</evidence>
<reference evidence="1 2" key="1">
    <citation type="submission" date="2018-11" db="EMBL/GenBank/DDBJ databases">
        <authorList>
            <consortium name="Pathogen Informatics"/>
        </authorList>
    </citation>
    <scope>NUCLEOTIDE SEQUENCE [LARGE SCALE GENOMIC DNA]</scope>
</reference>